<evidence type="ECO:0000256" key="6">
    <source>
        <dbReference type="SAM" id="MobiDB-lite"/>
    </source>
</evidence>
<dbReference type="SMART" id="SM00355">
    <property type="entry name" value="ZnF_C2H2"/>
    <property type="match status" value="3"/>
</dbReference>
<keyword evidence="2" id="KW-0677">Repeat</keyword>
<feature type="region of interest" description="Disordered" evidence="6">
    <location>
        <begin position="374"/>
        <end position="419"/>
    </location>
</feature>
<feature type="region of interest" description="Disordered" evidence="6">
    <location>
        <begin position="154"/>
        <end position="189"/>
    </location>
</feature>
<proteinExistence type="predicted"/>
<feature type="domain" description="C2H2-type" evidence="7">
    <location>
        <begin position="466"/>
        <end position="496"/>
    </location>
</feature>
<gene>
    <name evidence="8" type="ORF">RNJ44_01699</name>
</gene>
<keyword evidence="9" id="KW-1185">Reference proteome</keyword>
<keyword evidence="3 5" id="KW-0863">Zinc-finger</keyword>
<dbReference type="EMBL" id="JBEVYD010000011">
    <property type="protein sequence ID" value="KAL3229563.1"/>
    <property type="molecule type" value="Genomic_DNA"/>
</dbReference>
<feature type="domain" description="C2H2-type" evidence="7">
    <location>
        <begin position="527"/>
        <end position="551"/>
    </location>
</feature>
<evidence type="ECO:0000256" key="5">
    <source>
        <dbReference type="PROSITE-ProRule" id="PRU00042"/>
    </source>
</evidence>
<dbReference type="Proteomes" id="UP001623330">
    <property type="component" value="Unassembled WGS sequence"/>
</dbReference>
<keyword evidence="4" id="KW-0862">Zinc</keyword>
<evidence type="ECO:0000256" key="3">
    <source>
        <dbReference type="ARBA" id="ARBA00022771"/>
    </source>
</evidence>
<feature type="compositionally biased region" description="Low complexity" evidence="6">
    <location>
        <begin position="390"/>
        <end position="402"/>
    </location>
</feature>
<dbReference type="Gene3D" id="3.30.160.60">
    <property type="entry name" value="Classic Zinc Finger"/>
    <property type="match status" value="1"/>
</dbReference>
<feature type="compositionally biased region" description="Low complexity" evidence="6">
    <location>
        <begin position="174"/>
        <end position="188"/>
    </location>
</feature>
<feature type="compositionally biased region" description="Polar residues" evidence="6">
    <location>
        <begin position="258"/>
        <end position="278"/>
    </location>
</feature>
<dbReference type="PANTHER" id="PTHR23057:SF0">
    <property type="entry name" value="JUXTAPOSED WITH ANOTHER ZINC FINGER PROTEIN 1"/>
    <property type="match status" value="1"/>
</dbReference>
<evidence type="ECO:0000313" key="8">
    <source>
        <dbReference type="EMBL" id="KAL3229563.1"/>
    </source>
</evidence>
<dbReference type="SUPFAM" id="SSF57667">
    <property type="entry name" value="beta-beta-alpha zinc fingers"/>
    <property type="match status" value="1"/>
</dbReference>
<name>A0ABR4NNK5_9SACH</name>
<dbReference type="PROSITE" id="PS00028">
    <property type="entry name" value="ZINC_FINGER_C2H2_1"/>
    <property type="match status" value="2"/>
</dbReference>
<protein>
    <submittedName>
        <fullName evidence="8">Transcription factor SFP1</fullName>
    </submittedName>
</protein>
<comment type="caution">
    <text evidence="8">The sequence shown here is derived from an EMBL/GenBank/DDBJ whole genome shotgun (WGS) entry which is preliminary data.</text>
</comment>
<evidence type="ECO:0000256" key="4">
    <source>
        <dbReference type="ARBA" id="ARBA00022833"/>
    </source>
</evidence>
<feature type="compositionally biased region" description="Polar residues" evidence="6">
    <location>
        <begin position="155"/>
        <end position="165"/>
    </location>
</feature>
<reference evidence="8 9" key="1">
    <citation type="submission" date="2024-05" db="EMBL/GenBank/DDBJ databases">
        <title>Long read based assembly of the Candida bracarensis genome reveals expanded adhesin content.</title>
        <authorList>
            <person name="Marcet-Houben M."/>
            <person name="Ksiezopolska E."/>
            <person name="Gabaldon T."/>
        </authorList>
    </citation>
    <scope>NUCLEOTIDE SEQUENCE [LARGE SCALE GENOMIC DNA]</scope>
    <source>
        <strain evidence="8 9">CBM6</strain>
    </source>
</reference>
<evidence type="ECO:0000313" key="9">
    <source>
        <dbReference type="Proteomes" id="UP001623330"/>
    </source>
</evidence>
<keyword evidence="1" id="KW-0479">Metal-binding</keyword>
<evidence type="ECO:0000256" key="1">
    <source>
        <dbReference type="ARBA" id="ARBA00022723"/>
    </source>
</evidence>
<dbReference type="PROSITE" id="PS50157">
    <property type="entry name" value="ZINC_FINGER_C2H2_2"/>
    <property type="match status" value="2"/>
</dbReference>
<organism evidence="8 9">
    <name type="scientific">Nakaseomyces bracarensis</name>
    <dbReference type="NCBI Taxonomy" id="273131"/>
    <lineage>
        <taxon>Eukaryota</taxon>
        <taxon>Fungi</taxon>
        <taxon>Dikarya</taxon>
        <taxon>Ascomycota</taxon>
        <taxon>Saccharomycotina</taxon>
        <taxon>Saccharomycetes</taxon>
        <taxon>Saccharomycetales</taxon>
        <taxon>Saccharomycetaceae</taxon>
        <taxon>Nakaseomyces</taxon>
    </lineage>
</organism>
<dbReference type="Pfam" id="PF00096">
    <property type="entry name" value="zf-C2H2"/>
    <property type="match status" value="1"/>
</dbReference>
<dbReference type="InterPro" id="IPR013087">
    <property type="entry name" value="Znf_C2H2_type"/>
</dbReference>
<accession>A0ABR4NNK5</accession>
<sequence>MEAAYMEDSAMLDRDDPNIISPHQRLRRDSIAHIQGVGGVSWGSLSIGSWLRDEVMFHTAFNNNHNNGSKGHRKNSVSLVYPFTSGRRRSSVLHPHYGTDRAGFATSPPVSYNPILPNLEEQYCKDYSCCGLSLPGLHDLLKHYEEAHIDPAGATSGNDLASSTHDTAKHRTKIAIPTPATTNNPNTPQHMNIIRQQLKHDGLYEQQNHHHSHRLSRSSSTTALGQQYMGHVAPSASPSPTSSQITSTQTTPLVGKNTALSSNQTTPAFTQNHRKNNNGSLLDTVPTNDVFLNVMNQSNIQNLEGTGQVHNQAVSFSNFSINFSENINGTNGINDNRNTTGNYIKDHSQQNKSIGPLSTKIDVNPIVSVTTTHAHPDMLSNKPTVSGLKNLNSSQTNTQTTNEQLKSPSGYSEMASPKLVSNNSPLVKRENSVLSQISNSSNSNDNEAVDLARTLYSNESEENKPYKCPVLGCGKTYKNQNGLKYHRLHGHQNQTLVENPDGTFSILDPDSNKVYIESLQDIRDKPYRCDVCGKRYKNLNGLKYHRGHSTH</sequence>
<dbReference type="PANTHER" id="PTHR23057">
    <property type="entry name" value="JUXTAPOSED WITH ANOTHER ZINC FINGER PROTEIN 1"/>
    <property type="match status" value="1"/>
</dbReference>
<dbReference type="InterPro" id="IPR036236">
    <property type="entry name" value="Znf_C2H2_sf"/>
</dbReference>
<evidence type="ECO:0000259" key="7">
    <source>
        <dbReference type="PROSITE" id="PS50157"/>
    </source>
</evidence>
<evidence type="ECO:0000256" key="2">
    <source>
        <dbReference type="ARBA" id="ARBA00022737"/>
    </source>
</evidence>
<feature type="region of interest" description="Disordered" evidence="6">
    <location>
        <begin position="255"/>
        <end position="278"/>
    </location>
</feature>
<dbReference type="InterPro" id="IPR051580">
    <property type="entry name" value="ZnF-Chromatin_assoc"/>
</dbReference>